<name>A0A453Q0K1_AEGTS</name>
<organism evidence="2 3">
    <name type="scientific">Aegilops tauschii subsp. strangulata</name>
    <name type="common">Goatgrass</name>
    <dbReference type="NCBI Taxonomy" id="200361"/>
    <lineage>
        <taxon>Eukaryota</taxon>
        <taxon>Viridiplantae</taxon>
        <taxon>Streptophyta</taxon>
        <taxon>Embryophyta</taxon>
        <taxon>Tracheophyta</taxon>
        <taxon>Spermatophyta</taxon>
        <taxon>Magnoliopsida</taxon>
        <taxon>Liliopsida</taxon>
        <taxon>Poales</taxon>
        <taxon>Poaceae</taxon>
        <taxon>BOP clade</taxon>
        <taxon>Pooideae</taxon>
        <taxon>Triticodae</taxon>
        <taxon>Triticeae</taxon>
        <taxon>Triticinae</taxon>
        <taxon>Aegilops</taxon>
    </lineage>
</organism>
<reference evidence="2" key="5">
    <citation type="journal article" date="2021" name="G3 (Bethesda)">
        <title>Aegilops tauschii genome assembly Aet v5.0 features greater sequence contiguity and improved annotation.</title>
        <authorList>
            <person name="Wang L."/>
            <person name="Zhu T."/>
            <person name="Rodriguez J.C."/>
            <person name="Deal K.R."/>
            <person name="Dubcovsky J."/>
            <person name="McGuire P.E."/>
            <person name="Lux T."/>
            <person name="Spannagl M."/>
            <person name="Mayer K.F.X."/>
            <person name="Baldrich P."/>
            <person name="Meyers B.C."/>
            <person name="Huo N."/>
            <person name="Gu Y.Q."/>
            <person name="Zhou H."/>
            <person name="Devos K.M."/>
            <person name="Bennetzen J.L."/>
            <person name="Unver T."/>
            <person name="Budak H."/>
            <person name="Gulick P.J."/>
            <person name="Galiba G."/>
            <person name="Kalapos B."/>
            <person name="Nelson D.R."/>
            <person name="Li P."/>
            <person name="You F.M."/>
            <person name="Luo M.C."/>
            <person name="Dvorak J."/>
        </authorList>
    </citation>
    <scope>NUCLEOTIDE SEQUENCE [LARGE SCALE GENOMIC DNA]</scope>
    <source>
        <strain evidence="2">cv. AL8/78</strain>
    </source>
</reference>
<proteinExistence type="predicted"/>
<reference evidence="3" key="1">
    <citation type="journal article" date="2014" name="Science">
        <title>Ancient hybridizations among the ancestral genomes of bread wheat.</title>
        <authorList>
            <consortium name="International Wheat Genome Sequencing Consortium,"/>
            <person name="Marcussen T."/>
            <person name="Sandve S.R."/>
            <person name="Heier L."/>
            <person name="Spannagl M."/>
            <person name="Pfeifer M."/>
            <person name="Jakobsen K.S."/>
            <person name="Wulff B.B."/>
            <person name="Steuernagel B."/>
            <person name="Mayer K.F."/>
            <person name="Olsen O.A."/>
        </authorList>
    </citation>
    <scope>NUCLEOTIDE SEQUENCE [LARGE SCALE GENOMIC DNA]</scope>
    <source>
        <strain evidence="3">cv. AL8/78</strain>
    </source>
</reference>
<accession>A0A453Q0K1</accession>
<dbReference type="AlphaFoldDB" id="A0A453Q0K1"/>
<reference evidence="3" key="2">
    <citation type="journal article" date="2017" name="Nat. Plants">
        <title>The Aegilops tauschii genome reveals multiple impacts of transposons.</title>
        <authorList>
            <person name="Zhao G."/>
            <person name="Zou C."/>
            <person name="Li K."/>
            <person name="Wang K."/>
            <person name="Li T."/>
            <person name="Gao L."/>
            <person name="Zhang X."/>
            <person name="Wang H."/>
            <person name="Yang Z."/>
            <person name="Liu X."/>
            <person name="Jiang W."/>
            <person name="Mao L."/>
            <person name="Kong X."/>
            <person name="Jiao Y."/>
            <person name="Jia J."/>
        </authorList>
    </citation>
    <scope>NUCLEOTIDE SEQUENCE [LARGE SCALE GENOMIC DNA]</scope>
    <source>
        <strain evidence="3">cv. AL8/78</strain>
    </source>
</reference>
<dbReference type="Proteomes" id="UP000015105">
    <property type="component" value="Chromosome 6D"/>
</dbReference>
<reference evidence="2" key="4">
    <citation type="submission" date="2019-03" db="UniProtKB">
        <authorList>
            <consortium name="EnsemblPlants"/>
        </authorList>
    </citation>
    <scope>IDENTIFICATION</scope>
</reference>
<evidence type="ECO:0000313" key="3">
    <source>
        <dbReference type="Proteomes" id="UP000015105"/>
    </source>
</evidence>
<evidence type="ECO:0000256" key="1">
    <source>
        <dbReference type="SAM" id="MobiDB-lite"/>
    </source>
</evidence>
<protein>
    <submittedName>
        <fullName evidence="2">Uncharacterized protein</fullName>
    </submittedName>
</protein>
<feature type="region of interest" description="Disordered" evidence="1">
    <location>
        <begin position="75"/>
        <end position="98"/>
    </location>
</feature>
<dbReference type="EnsemblPlants" id="AET6Gv20932900.30">
    <property type="protein sequence ID" value="AET6Gv20932900.30"/>
    <property type="gene ID" value="AET6Gv20932900"/>
</dbReference>
<evidence type="ECO:0000313" key="2">
    <source>
        <dbReference type="EnsemblPlants" id="AET6Gv20932900.30"/>
    </source>
</evidence>
<reference evidence="2" key="3">
    <citation type="journal article" date="2017" name="Nature">
        <title>Genome sequence of the progenitor of the wheat D genome Aegilops tauschii.</title>
        <authorList>
            <person name="Luo M.C."/>
            <person name="Gu Y.Q."/>
            <person name="Puiu D."/>
            <person name="Wang H."/>
            <person name="Twardziok S.O."/>
            <person name="Deal K.R."/>
            <person name="Huo N."/>
            <person name="Zhu T."/>
            <person name="Wang L."/>
            <person name="Wang Y."/>
            <person name="McGuire P.E."/>
            <person name="Liu S."/>
            <person name="Long H."/>
            <person name="Ramasamy R.K."/>
            <person name="Rodriguez J.C."/>
            <person name="Van S.L."/>
            <person name="Yuan L."/>
            <person name="Wang Z."/>
            <person name="Xia Z."/>
            <person name="Xiao L."/>
            <person name="Anderson O.D."/>
            <person name="Ouyang S."/>
            <person name="Liang Y."/>
            <person name="Zimin A.V."/>
            <person name="Pertea G."/>
            <person name="Qi P."/>
            <person name="Bennetzen J.L."/>
            <person name="Dai X."/>
            <person name="Dawson M.W."/>
            <person name="Muller H.G."/>
            <person name="Kugler K."/>
            <person name="Rivarola-Duarte L."/>
            <person name="Spannagl M."/>
            <person name="Mayer K.F.X."/>
            <person name="Lu F.H."/>
            <person name="Bevan M.W."/>
            <person name="Leroy P."/>
            <person name="Li P."/>
            <person name="You F.M."/>
            <person name="Sun Q."/>
            <person name="Liu Z."/>
            <person name="Lyons E."/>
            <person name="Wicker T."/>
            <person name="Salzberg S.L."/>
            <person name="Devos K.M."/>
            <person name="Dvorak J."/>
        </authorList>
    </citation>
    <scope>NUCLEOTIDE SEQUENCE [LARGE SCALE GENOMIC DNA]</scope>
    <source>
        <strain evidence="2">cv. AL8/78</strain>
    </source>
</reference>
<dbReference type="Gramene" id="AET6Gv20932900.30">
    <property type="protein sequence ID" value="AET6Gv20932900.30"/>
    <property type="gene ID" value="AET6Gv20932900"/>
</dbReference>
<keyword evidence="3" id="KW-1185">Reference proteome</keyword>
<sequence>VRFFSSVIFRPPPTTLCKTKKKKNIRHHIRLSIHPMRPPYLPRLAMQRRPNLPAPPPPPPASTITRSATSTLLYIAGGTGTPGAPPRGRARAGEEGVG</sequence>